<dbReference type="CTD" id="55180"/>
<accession>A0A6P7HUE5</accession>
<dbReference type="GeneID" id="114433107"/>
<evidence type="ECO:0000256" key="1">
    <source>
        <dbReference type="SAM" id="MobiDB-lite"/>
    </source>
</evidence>
<dbReference type="InParanoid" id="A0A6P7HUE5"/>
<dbReference type="PANTHER" id="PTHR16057:SF1">
    <property type="entry name" value="PROTEIN LINES HOMOLOG 1"/>
    <property type="match status" value="1"/>
</dbReference>
<dbReference type="PANTHER" id="PTHR16057">
    <property type="entry name" value="WINS1, 2 PROTEIN"/>
    <property type="match status" value="1"/>
</dbReference>
<feature type="region of interest" description="Disordered" evidence="1">
    <location>
        <begin position="593"/>
        <end position="614"/>
    </location>
</feature>
<evidence type="ECO:0000259" key="3">
    <source>
        <dbReference type="Pfam" id="PF14695"/>
    </source>
</evidence>
<evidence type="ECO:0000313" key="5">
    <source>
        <dbReference type="RefSeq" id="XP_028257238.1"/>
    </source>
</evidence>
<proteinExistence type="predicted"/>
<evidence type="ECO:0000259" key="2">
    <source>
        <dbReference type="Pfam" id="PF14694"/>
    </source>
</evidence>
<dbReference type="FunCoup" id="A0A6P7HUE5">
    <property type="interactions" value="1078"/>
</dbReference>
<dbReference type="Proteomes" id="UP000515145">
    <property type="component" value="Chromosome 3"/>
</dbReference>
<dbReference type="RefSeq" id="XP_028257238.1">
    <property type="nucleotide sequence ID" value="XM_028401437.1"/>
</dbReference>
<dbReference type="OrthoDB" id="8251209at2759"/>
<keyword evidence="4" id="KW-1185">Reference proteome</keyword>
<dbReference type="InterPro" id="IPR029415">
    <property type="entry name" value="Lines_C"/>
</dbReference>
<organism evidence="4 5">
    <name type="scientific">Parambassis ranga</name>
    <name type="common">Indian glassy fish</name>
    <dbReference type="NCBI Taxonomy" id="210632"/>
    <lineage>
        <taxon>Eukaryota</taxon>
        <taxon>Metazoa</taxon>
        <taxon>Chordata</taxon>
        <taxon>Craniata</taxon>
        <taxon>Vertebrata</taxon>
        <taxon>Euteleostomi</taxon>
        <taxon>Actinopterygii</taxon>
        <taxon>Neopterygii</taxon>
        <taxon>Teleostei</taxon>
        <taxon>Neoteleostei</taxon>
        <taxon>Acanthomorphata</taxon>
        <taxon>Ovalentaria</taxon>
        <taxon>Ambassidae</taxon>
        <taxon>Parambassis</taxon>
    </lineage>
</organism>
<dbReference type="Pfam" id="PF14695">
    <property type="entry name" value="LINES_C"/>
    <property type="match status" value="1"/>
</dbReference>
<feature type="domain" description="Protein Lines N-terminal" evidence="2">
    <location>
        <begin position="172"/>
        <end position="513"/>
    </location>
</feature>
<feature type="compositionally biased region" description="Polar residues" evidence="1">
    <location>
        <begin position="593"/>
        <end position="604"/>
    </location>
</feature>
<evidence type="ECO:0000313" key="4">
    <source>
        <dbReference type="Proteomes" id="UP000515145"/>
    </source>
</evidence>
<dbReference type="InterPro" id="IPR024875">
    <property type="entry name" value="Protein_Lines"/>
</dbReference>
<sequence>METTESHGDQSTVGQVFTRLTEAYGCFLSGSGPGRGAADVARVILSGVCGVMPGAPAEHCSVNSAAELTCMSVTLLERTASSVLSHRSEGSVYYTEVLRVLFEDMDVMPRLVHLFQAEDLIISHLAAKCVSTCVMYNLHKSGMLSPVWQKKCAQTFDSSPPGTELDACVWSVTEVLKELIKGAHQEFLGNLVGAFDGSLCILCSKWLPKEGKEAAQCASSSGWGTTVCLLMDLLEVLAASRLIFGPSVCLESQRMTYTHSSAILAVISSSRENFVKRRALLLLKRAMLHKVGEDWALGEVSSGQKRDHLKLDVCVLVQSVLTAVADNWLERVQVEPYSFFGGTRQARGDEYLKPDSVMLRAVSLILLKSIELHIQTAAGTDSATEVYRHLQNLWGFLRRCSVQLTEVAHLCCWISLLFGEQDDDMMEAARALLSMFLNHRLCSGSGDDVAVLKAACASGCNPHCHFVLLLQSVSFDHSTLLDFLISTETCFLEYFVRYLKYLGDDWQGFTAACGGISASGDRSALTHKGEPAKFSSCALPTGVNPPVERFGLAAGLHLVDYDSSNSDSDPENMEVAGGGSVCEKPASVLQQKQNESSTVLSSDPNPALETGPQGHSLPVTQSHLTSCANIPLLTGQVTCETSTRAVLCLSELREVVTRLHTKKLFPYNPSALLKLLAQVENCYQRSGL</sequence>
<dbReference type="InterPro" id="IPR032794">
    <property type="entry name" value="LINES_N"/>
</dbReference>
<feature type="domain" description="Protein Lines C-terminal" evidence="3">
    <location>
        <begin position="646"/>
        <end position="681"/>
    </location>
</feature>
<gene>
    <name evidence="5" type="primary">lins1</name>
</gene>
<name>A0A6P7HUE5_9TELE</name>
<dbReference type="Pfam" id="PF14694">
    <property type="entry name" value="LINES_N"/>
    <property type="match status" value="1"/>
</dbReference>
<reference evidence="5" key="1">
    <citation type="submission" date="2025-08" db="UniProtKB">
        <authorList>
            <consortium name="RefSeq"/>
        </authorList>
    </citation>
    <scope>IDENTIFICATION</scope>
</reference>
<protein>
    <submittedName>
        <fullName evidence="5">Protein Lines homolog 1</fullName>
    </submittedName>
</protein>
<dbReference type="AlphaFoldDB" id="A0A6P7HUE5"/>